<keyword evidence="1" id="KW-0812">Transmembrane</keyword>
<dbReference type="AlphaFoldDB" id="A0A0F9L128"/>
<evidence type="ECO:0000313" key="2">
    <source>
        <dbReference type="EMBL" id="KKM88334.1"/>
    </source>
</evidence>
<reference evidence="2" key="1">
    <citation type="journal article" date="2015" name="Nature">
        <title>Complex archaea that bridge the gap between prokaryotes and eukaryotes.</title>
        <authorList>
            <person name="Spang A."/>
            <person name="Saw J.H."/>
            <person name="Jorgensen S.L."/>
            <person name="Zaremba-Niedzwiedzka K."/>
            <person name="Martijn J."/>
            <person name="Lind A.E."/>
            <person name="van Eijk R."/>
            <person name="Schleper C."/>
            <person name="Guy L."/>
            <person name="Ettema T.J."/>
        </authorList>
    </citation>
    <scope>NUCLEOTIDE SEQUENCE</scope>
</reference>
<keyword evidence="1" id="KW-1133">Transmembrane helix</keyword>
<evidence type="ECO:0008006" key="3">
    <source>
        <dbReference type="Google" id="ProtNLM"/>
    </source>
</evidence>
<name>A0A0F9L128_9ZZZZ</name>
<accession>A0A0F9L128</accession>
<dbReference type="Pfam" id="PF11750">
    <property type="entry name" value="DUF3307"/>
    <property type="match status" value="1"/>
</dbReference>
<proteinExistence type="predicted"/>
<sequence>MLEIFFYLMIGHAFADFALQPMNIAKGKNRFASRPPNYDEEAHGPFDGRLWVMAMTAHALIHAGFVIVITGEPILGLWQFITHWLIDFERTSKRLTPWEDQTLHILVLATTAVLVSLP</sequence>
<organism evidence="2">
    <name type="scientific">marine sediment metagenome</name>
    <dbReference type="NCBI Taxonomy" id="412755"/>
    <lineage>
        <taxon>unclassified sequences</taxon>
        <taxon>metagenomes</taxon>
        <taxon>ecological metagenomes</taxon>
    </lineage>
</organism>
<gene>
    <name evidence="2" type="ORF">LCGC14_1259780</name>
</gene>
<feature type="transmembrane region" description="Helical" evidence="1">
    <location>
        <begin position="59"/>
        <end position="81"/>
    </location>
</feature>
<evidence type="ECO:0000256" key="1">
    <source>
        <dbReference type="SAM" id="Phobius"/>
    </source>
</evidence>
<protein>
    <recommendedName>
        <fullName evidence="3">DUF3307 domain-containing protein</fullName>
    </recommendedName>
</protein>
<dbReference type="EMBL" id="LAZR01006971">
    <property type="protein sequence ID" value="KKM88334.1"/>
    <property type="molecule type" value="Genomic_DNA"/>
</dbReference>
<comment type="caution">
    <text evidence="2">The sequence shown here is derived from an EMBL/GenBank/DDBJ whole genome shotgun (WGS) entry which is preliminary data.</text>
</comment>
<keyword evidence="1" id="KW-0472">Membrane</keyword>
<dbReference type="InterPro" id="IPR021737">
    <property type="entry name" value="Phage_phiKZ_Orf197"/>
</dbReference>